<feature type="transmembrane region" description="Helical" evidence="9">
    <location>
        <begin position="30"/>
        <end position="53"/>
    </location>
</feature>
<keyword evidence="7 9" id="KW-0472">Membrane</keyword>
<evidence type="ECO:0000256" key="2">
    <source>
        <dbReference type="ARBA" id="ARBA00022448"/>
    </source>
</evidence>
<feature type="transmembrane region" description="Helical" evidence="9">
    <location>
        <begin position="102"/>
        <end position="121"/>
    </location>
</feature>
<evidence type="ECO:0000313" key="11">
    <source>
        <dbReference type="EMBL" id="CAF0967791.1"/>
    </source>
</evidence>
<evidence type="ECO:0000256" key="7">
    <source>
        <dbReference type="ARBA" id="ARBA00023136"/>
    </source>
</evidence>
<feature type="transmembrane region" description="Helical" evidence="9">
    <location>
        <begin position="613"/>
        <end position="633"/>
    </location>
</feature>
<evidence type="ECO:0000256" key="5">
    <source>
        <dbReference type="ARBA" id="ARBA00022989"/>
    </source>
</evidence>
<feature type="transmembrane region" description="Helical" evidence="9">
    <location>
        <begin position="200"/>
        <end position="225"/>
    </location>
</feature>
<sequence>MLYAVVEAFHKLGLPRTKNDDFYDRLSRRYSMILTGVCFIIITSTNFVGNPIHCFTQMVDSQYKVDYVNWVCWISSSYYLPFDKPLPNRNQERPERIPYYQWVPFILFTMMILFYIPGFIWRKLNRSCGIDTKVITNSMLEMDPLNSEQRKEAMSSLAKHIDRALTYHREYHHGFIYSTWKRFSCLLCCTVGRRSGNYLAFGYIIVKLLYIANAVGQLFLLNVFLGNGFQWYGLEILKKWFYGQEIEAVERFPRITMCRFILRTLGDNIQPYDVQCLLPNNIYNEKIFLFLWFWLAFVAAASIYGLLKWFHYFTLKSRKDFIRCFLKANGVDYYSENINNYDIELLRTFVDSYCRQDGILLLRIITANMNNVLVGELICTLWENWQLQRKIHINSLSQHIEHRRGKLLDDHDDSNNSTLVESKTGTLTVHDDRYPYTTSNQAFAAEQRQLLIVILFHLPISTKKCLKEEIHKDTIVTGDYDITSVPGFPTHLQVKDTKGHTLYNKEDAVKGNFAFTTEEYDIFDICVETKLPPGQQKHHLSGFQASKEVNIKIKHGVETKDYDALAKANKLKPLEVELNRLEDLSSAIVSDFAYMKEREEEMRNTNESTNNKVLYFSIFSMICLMSLAIWQVLYLRRYFKAKKLID</sequence>
<keyword evidence="4 9" id="KW-0812">Transmembrane</keyword>
<dbReference type="Pfam" id="PF01105">
    <property type="entry name" value="EMP24_GP25L"/>
    <property type="match status" value="1"/>
</dbReference>
<dbReference type="InterPro" id="IPR009038">
    <property type="entry name" value="GOLD_dom"/>
</dbReference>
<dbReference type="PANTHER" id="PTHR11893">
    <property type="entry name" value="INNEXIN"/>
    <property type="match status" value="1"/>
</dbReference>
<dbReference type="GO" id="GO:0005886">
    <property type="term" value="C:plasma membrane"/>
    <property type="evidence" value="ECO:0007669"/>
    <property type="project" value="UniProtKB-SubCell"/>
</dbReference>
<evidence type="ECO:0000256" key="9">
    <source>
        <dbReference type="SAM" id="Phobius"/>
    </source>
</evidence>
<keyword evidence="5 9" id="KW-1133">Transmembrane helix</keyword>
<feature type="domain" description="GOLD" evidence="10">
    <location>
        <begin position="453"/>
        <end position="640"/>
    </location>
</feature>
<name>A0A814EDI9_ADIRI</name>
<accession>A0A814EDI9</accession>
<keyword evidence="6" id="KW-0406">Ion transport</keyword>
<dbReference type="PANTHER" id="PTHR11893:SF36">
    <property type="entry name" value="INNEXIN-5"/>
    <property type="match status" value="1"/>
</dbReference>
<dbReference type="EMBL" id="CAJNOJ010000052">
    <property type="protein sequence ID" value="CAF0967791.1"/>
    <property type="molecule type" value="Genomic_DNA"/>
</dbReference>
<keyword evidence="8" id="KW-0407">Ion channel</keyword>
<evidence type="ECO:0000256" key="3">
    <source>
        <dbReference type="ARBA" id="ARBA00022475"/>
    </source>
</evidence>
<keyword evidence="3" id="KW-1003">Cell membrane</keyword>
<feature type="transmembrane region" description="Helical" evidence="9">
    <location>
        <begin position="287"/>
        <end position="307"/>
    </location>
</feature>
<evidence type="ECO:0000256" key="6">
    <source>
        <dbReference type="ARBA" id="ARBA00023065"/>
    </source>
</evidence>
<evidence type="ECO:0000259" key="10">
    <source>
        <dbReference type="SMART" id="SM01190"/>
    </source>
</evidence>
<comment type="caution">
    <text evidence="11">The sequence shown here is derived from an EMBL/GenBank/DDBJ whole genome shotgun (WGS) entry which is preliminary data.</text>
</comment>
<evidence type="ECO:0000256" key="8">
    <source>
        <dbReference type="ARBA" id="ARBA00023303"/>
    </source>
</evidence>
<dbReference type="Proteomes" id="UP000663852">
    <property type="component" value="Unassembled WGS sequence"/>
</dbReference>
<dbReference type="OrthoDB" id="5867527at2759"/>
<dbReference type="AlphaFoldDB" id="A0A814EDI9"/>
<dbReference type="GO" id="GO:0034220">
    <property type="term" value="P:monoatomic ion transmembrane transport"/>
    <property type="evidence" value="ECO:0007669"/>
    <property type="project" value="UniProtKB-KW"/>
</dbReference>
<proteinExistence type="predicted"/>
<dbReference type="Pfam" id="PF00876">
    <property type="entry name" value="Innexin"/>
    <property type="match status" value="1"/>
</dbReference>
<evidence type="ECO:0000256" key="4">
    <source>
        <dbReference type="ARBA" id="ARBA00022692"/>
    </source>
</evidence>
<reference evidence="11" key="1">
    <citation type="submission" date="2021-02" db="EMBL/GenBank/DDBJ databases">
        <authorList>
            <person name="Nowell W R."/>
        </authorList>
    </citation>
    <scope>NUCLEOTIDE SEQUENCE</scope>
</reference>
<protein>
    <recommendedName>
        <fullName evidence="10">GOLD domain-containing protein</fullName>
    </recommendedName>
</protein>
<evidence type="ECO:0000256" key="1">
    <source>
        <dbReference type="ARBA" id="ARBA00004651"/>
    </source>
</evidence>
<dbReference type="SMART" id="SM01190">
    <property type="entry name" value="EMP24_GP25L"/>
    <property type="match status" value="1"/>
</dbReference>
<organism evidence="11 12">
    <name type="scientific">Adineta ricciae</name>
    <name type="common">Rotifer</name>
    <dbReference type="NCBI Taxonomy" id="249248"/>
    <lineage>
        <taxon>Eukaryota</taxon>
        <taxon>Metazoa</taxon>
        <taxon>Spiralia</taxon>
        <taxon>Gnathifera</taxon>
        <taxon>Rotifera</taxon>
        <taxon>Eurotatoria</taxon>
        <taxon>Bdelloidea</taxon>
        <taxon>Adinetida</taxon>
        <taxon>Adinetidae</taxon>
        <taxon>Adineta</taxon>
    </lineage>
</organism>
<gene>
    <name evidence="11" type="ORF">EDS130_LOCUS13209</name>
</gene>
<dbReference type="InterPro" id="IPR000990">
    <property type="entry name" value="Innexin"/>
</dbReference>
<comment type="subcellular location">
    <subcellularLocation>
        <location evidence="1">Cell membrane</location>
        <topology evidence="1">Multi-pass membrane protein</topology>
    </subcellularLocation>
</comment>
<dbReference type="PRINTS" id="PR01262">
    <property type="entry name" value="INNEXIN"/>
</dbReference>
<feature type="transmembrane region" description="Helical" evidence="9">
    <location>
        <begin position="65"/>
        <end position="82"/>
    </location>
</feature>
<keyword evidence="2" id="KW-0813">Transport</keyword>
<evidence type="ECO:0000313" key="12">
    <source>
        <dbReference type="Proteomes" id="UP000663852"/>
    </source>
</evidence>